<reference evidence="1" key="2">
    <citation type="submission" date="2018-03" db="EMBL/GenBank/DDBJ databases">
        <title>The Triticum urartu genome reveals the dynamic nature of wheat genome evolution.</title>
        <authorList>
            <person name="Ling H."/>
            <person name="Ma B."/>
            <person name="Shi X."/>
            <person name="Liu H."/>
            <person name="Dong L."/>
            <person name="Sun H."/>
            <person name="Cao Y."/>
            <person name="Gao Q."/>
            <person name="Zheng S."/>
            <person name="Li Y."/>
            <person name="Yu Y."/>
            <person name="Du H."/>
            <person name="Qi M."/>
            <person name="Li Y."/>
            <person name="Yu H."/>
            <person name="Cui Y."/>
            <person name="Wang N."/>
            <person name="Chen C."/>
            <person name="Wu H."/>
            <person name="Zhao Y."/>
            <person name="Zhang J."/>
            <person name="Li Y."/>
            <person name="Zhou W."/>
            <person name="Zhang B."/>
            <person name="Hu W."/>
            <person name="Eijk M."/>
            <person name="Tang J."/>
            <person name="Witsenboer H."/>
            <person name="Zhao S."/>
            <person name="Li Z."/>
            <person name="Zhang A."/>
            <person name="Wang D."/>
            <person name="Liang C."/>
        </authorList>
    </citation>
    <scope>NUCLEOTIDE SEQUENCE [LARGE SCALE GENOMIC DNA]</scope>
    <source>
        <strain evidence="1">cv. G1812</strain>
    </source>
</reference>
<reference evidence="2" key="1">
    <citation type="journal article" date="2013" name="Nature">
        <title>Draft genome of the wheat A-genome progenitor Triticum urartu.</title>
        <authorList>
            <person name="Ling H.Q."/>
            <person name="Zhao S."/>
            <person name="Liu D."/>
            <person name="Wang J."/>
            <person name="Sun H."/>
            <person name="Zhang C."/>
            <person name="Fan H."/>
            <person name="Li D."/>
            <person name="Dong L."/>
            <person name="Tao Y."/>
            <person name="Gao C."/>
            <person name="Wu H."/>
            <person name="Li Y."/>
            <person name="Cui Y."/>
            <person name="Guo X."/>
            <person name="Zheng S."/>
            <person name="Wang B."/>
            <person name="Yu K."/>
            <person name="Liang Q."/>
            <person name="Yang W."/>
            <person name="Lou X."/>
            <person name="Chen J."/>
            <person name="Feng M."/>
            <person name="Jian J."/>
            <person name="Zhang X."/>
            <person name="Luo G."/>
            <person name="Jiang Y."/>
            <person name="Liu J."/>
            <person name="Wang Z."/>
            <person name="Sha Y."/>
            <person name="Zhang B."/>
            <person name="Wu H."/>
            <person name="Tang D."/>
            <person name="Shen Q."/>
            <person name="Xue P."/>
            <person name="Zou S."/>
            <person name="Wang X."/>
            <person name="Liu X."/>
            <person name="Wang F."/>
            <person name="Yang Y."/>
            <person name="An X."/>
            <person name="Dong Z."/>
            <person name="Zhang K."/>
            <person name="Zhang X."/>
            <person name="Luo M.C."/>
            <person name="Dvorak J."/>
            <person name="Tong Y."/>
            <person name="Wang J."/>
            <person name="Yang H."/>
            <person name="Li Z."/>
            <person name="Wang D."/>
            <person name="Zhang A."/>
            <person name="Wang J."/>
        </authorList>
    </citation>
    <scope>NUCLEOTIDE SEQUENCE</scope>
    <source>
        <strain evidence="2">cv. G1812</strain>
    </source>
</reference>
<evidence type="ECO:0000313" key="1">
    <source>
        <dbReference type="EnsemblPlants" id="TuG1812G0300004545.01.T01.cds330285"/>
    </source>
</evidence>
<dbReference type="Gramene" id="TuG1812G0300004545.01.T01">
    <property type="protein sequence ID" value="TuG1812G0300004545.01.T01.cds330285"/>
    <property type="gene ID" value="TuG1812G0300004545.01"/>
</dbReference>
<organism evidence="1 2">
    <name type="scientific">Triticum urartu</name>
    <name type="common">Red wild einkorn</name>
    <name type="synonym">Crithodium urartu</name>
    <dbReference type="NCBI Taxonomy" id="4572"/>
    <lineage>
        <taxon>Eukaryota</taxon>
        <taxon>Viridiplantae</taxon>
        <taxon>Streptophyta</taxon>
        <taxon>Embryophyta</taxon>
        <taxon>Tracheophyta</taxon>
        <taxon>Spermatophyta</taxon>
        <taxon>Magnoliopsida</taxon>
        <taxon>Liliopsida</taxon>
        <taxon>Poales</taxon>
        <taxon>Poaceae</taxon>
        <taxon>BOP clade</taxon>
        <taxon>Pooideae</taxon>
        <taxon>Triticodae</taxon>
        <taxon>Triticeae</taxon>
        <taxon>Triticinae</taxon>
        <taxon>Triticum</taxon>
    </lineage>
</organism>
<reference evidence="1" key="3">
    <citation type="submission" date="2022-06" db="UniProtKB">
        <authorList>
            <consortium name="EnsemblPlants"/>
        </authorList>
    </citation>
    <scope>IDENTIFICATION</scope>
</reference>
<sequence>MKIFSGVDIPAASIIGVRHGPIGRVTNVQYKTKSNGRISFYESGWQEFLTGKRELRLDTLVISTIRKSSRNDFQMMVAVDHV</sequence>
<dbReference type="EnsemblPlants" id="TuG1812G0300004545.01.T01">
    <property type="protein sequence ID" value="TuG1812G0300004545.01.T01.cds330285"/>
    <property type="gene ID" value="TuG1812G0300004545.01"/>
</dbReference>
<proteinExistence type="predicted"/>
<dbReference type="Proteomes" id="UP000015106">
    <property type="component" value="Chromosome 3"/>
</dbReference>
<keyword evidence="2" id="KW-1185">Reference proteome</keyword>
<accession>A0A8R7TZI9</accession>
<protein>
    <submittedName>
        <fullName evidence="1">Uncharacterized protein</fullName>
    </submittedName>
</protein>
<evidence type="ECO:0000313" key="2">
    <source>
        <dbReference type="Proteomes" id="UP000015106"/>
    </source>
</evidence>
<name>A0A8R7TZI9_TRIUA</name>
<dbReference type="AlphaFoldDB" id="A0A8R7TZI9"/>